<evidence type="ECO:0000259" key="2">
    <source>
        <dbReference type="Pfam" id="PF13477"/>
    </source>
</evidence>
<comment type="caution">
    <text evidence="3">The sequence shown here is derived from an EMBL/GenBank/DDBJ whole genome shotgun (WGS) entry which is preliminary data.</text>
</comment>
<dbReference type="EMBL" id="PQAP01000011">
    <property type="protein sequence ID" value="PWB75289.1"/>
    <property type="molecule type" value="Genomic_DNA"/>
</dbReference>
<dbReference type="Pfam" id="PF00534">
    <property type="entry name" value="Glycos_transf_1"/>
    <property type="match status" value="1"/>
</dbReference>
<dbReference type="InterPro" id="IPR001296">
    <property type="entry name" value="Glyco_trans_1"/>
</dbReference>
<dbReference type="InterPro" id="IPR028098">
    <property type="entry name" value="Glyco_trans_4-like_N"/>
</dbReference>
<feature type="domain" description="Glycosyltransferase subfamily 4-like N-terminal" evidence="2">
    <location>
        <begin position="7"/>
        <end position="134"/>
    </location>
</feature>
<dbReference type="PANTHER" id="PTHR12526">
    <property type="entry name" value="GLYCOSYLTRANSFERASE"/>
    <property type="match status" value="1"/>
</dbReference>
<gene>
    <name evidence="3" type="ORF">C3F09_02710</name>
</gene>
<accession>A0A855XAW1</accession>
<sequence>MESGKRRIAIFGWAASEHVRRWVLGLQSRDYAVRLVSLGGEPIEGAETKLYHDSGRRSYALRAPQAAFLARRFKPNILHVHYALGFGLWGQVAHVRPTVISVWGSDIADTVSSRLNRGLVRRALHYADWITATSQHLAEETSRLMPEVTKKISVIPFGVTVPDICPTVPDNGGLVRLCYIKMHRPVYGPEVMIRAVEKALQNNPNIRLSIAGSGEMTEHLKQMVRLRGLENQITFTGYIPNYRMYQFIQEHDLMVMPSLREAFGVAALEAGACGRPIIASRVGGVPEVILNGRTGLLVPPDDVDALATAITTLAADAAMRQTMGQAAFEYVRDNYSWNKSLDQMTTLYERLIDEHKRKHSAV</sequence>
<feature type="domain" description="Glycosyl transferase family 1" evidence="1">
    <location>
        <begin position="177"/>
        <end position="328"/>
    </location>
</feature>
<dbReference type="Gene3D" id="3.40.50.2000">
    <property type="entry name" value="Glycogen Phosphorylase B"/>
    <property type="match status" value="2"/>
</dbReference>
<dbReference type="GO" id="GO:0016757">
    <property type="term" value="F:glycosyltransferase activity"/>
    <property type="evidence" value="ECO:0007669"/>
    <property type="project" value="InterPro"/>
</dbReference>
<evidence type="ECO:0000259" key="1">
    <source>
        <dbReference type="Pfam" id="PF00534"/>
    </source>
</evidence>
<evidence type="ECO:0008006" key="5">
    <source>
        <dbReference type="Google" id="ProtNLM"/>
    </source>
</evidence>
<dbReference type="SUPFAM" id="SSF53756">
    <property type="entry name" value="UDP-Glycosyltransferase/glycogen phosphorylase"/>
    <property type="match status" value="1"/>
</dbReference>
<evidence type="ECO:0000313" key="3">
    <source>
        <dbReference type="EMBL" id="PWB75289.1"/>
    </source>
</evidence>
<reference evidence="3 4" key="1">
    <citation type="journal article" date="2018" name="ISME J.">
        <title>A methanotrophic archaeon couples anaerobic oxidation of methane to Fe(III) reduction.</title>
        <authorList>
            <person name="Cai C."/>
            <person name="Leu A.O."/>
            <person name="Xie G.J."/>
            <person name="Guo J."/>
            <person name="Feng Y."/>
            <person name="Zhao J.X."/>
            <person name="Tyson G.W."/>
            <person name="Yuan Z."/>
            <person name="Hu S."/>
        </authorList>
    </citation>
    <scope>NUCLEOTIDE SEQUENCE [LARGE SCALE GENOMIC DNA]</scope>
    <source>
        <strain evidence="3">FeB_12</strain>
    </source>
</reference>
<evidence type="ECO:0000313" key="4">
    <source>
        <dbReference type="Proteomes" id="UP000250918"/>
    </source>
</evidence>
<protein>
    <recommendedName>
        <fullName evidence="5">Glycosyltransferase family 4 protein</fullName>
    </recommendedName>
</protein>
<dbReference type="PANTHER" id="PTHR12526:SF638">
    <property type="entry name" value="SPORE COAT PROTEIN SA"/>
    <property type="match status" value="1"/>
</dbReference>
<organism evidence="3 4">
    <name type="scientific">candidate division GN15 bacterium</name>
    <dbReference type="NCBI Taxonomy" id="2072418"/>
    <lineage>
        <taxon>Bacteria</taxon>
        <taxon>candidate division GN15</taxon>
    </lineage>
</organism>
<dbReference type="AlphaFoldDB" id="A0A855XAW1"/>
<dbReference type="CDD" id="cd03801">
    <property type="entry name" value="GT4_PimA-like"/>
    <property type="match status" value="1"/>
</dbReference>
<proteinExistence type="predicted"/>
<name>A0A855XAW1_9BACT</name>
<dbReference type="Proteomes" id="UP000250918">
    <property type="component" value="Unassembled WGS sequence"/>
</dbReference>
<dbReference type="Pfam" id="PF13477">
    <property type="entry name" value="Glyco_trans_4_2"/>
    <property type="match status" value="1"/>
</dbReference>